<name>A0A9P5AWD6_9HYPO</name>
<accession>A0A9P5AWD6</accession>
<keyword evidence="2" id="KW-1185">Reference proteome</keyword>
<sequence>MLYKFTIAPFVLVSSAFATVLNVNVYTNSKSTNAGIQQDQMVLDDGKSDTPAWKGRDERHLVPLLPEARTGVIPADIEEGLIAALGPRFANEFIKAGIESEGNMDSPTSGGCGLKCAKTIIKAMPCIVAAGKCKCKAPILKCPVKLKELCNCVPCLPEKLQKLIDKIKVCQSSTLDELSDFEREIDDSLDYGNFVSFETRDVNLLAYRVNPPLPPLPRVEALKNVFANEPFQGDLAKTTLEEARALAKGGYCPGQYCGGSGCCLGLCLFEDECFGQELELGNVKSRRLEL</sequence>
<comment type="caution">
    <text evidence="1">The sequence shown here is derived from an EMBL/GenBank/DDBJ whole genome shotgun (WGS) entry which is preliminary data.</text>
</comment>
<reference evidence="1" key="1">
    <citation type="submission" date="2020-01" db="EMBL/GenBank/DDBJ databases">
        <title>Identification and distribution of gene clusters putatively required for synthesis of sphingolipid metabolism inhibitors in phylogenetically diverse species of the filamentous fungus Fusarium.</title>
        <authorList>
            <person name="Kim H.-S."/>
            <person name="Busman M."/>
            <person name="Brown D.W."/>
            <person name="Divon H."/>
            <person name="Uhlig S."/>
            <person name="Proctor R.H."/>
        </authorList>
    </citation>
    <scope>NUCLEOTIDE SEQUENCE</scope>
    <source>
        <strain evidence="1">NRRL 31653</strain>
    </source>
</reference>
<protein>
    <submittedName>
        <fullName evidence="1">Uncharacterized protein</fullName>
    </submittedName>
</protein>
<dbReference type="Proteomes" id="UP000737391">
    <property type="component" value="Unassembled WGS sequence"/>
</dbReference>
<evidence type="ECO:0000313" key="2">
    <source>
        <dbReference type="Proteomes" id="UP000737391"/>
    </source>
</evidence>
<dbReference type="AlphaFoldDB" id="A0A9P5AWD6"/>
<organism evidence="1 2">
    <name type="scientific">Fusarium agapanthi</name>
    <dbReference type="NCBI Taxonomy" id="1803897"/>
    <lineage>
        <taxon>Eukaryota</taxon>
        <taxon>Fungi</taxon>
        <taxon>Dikarya</taxon>
        <taxon>Ascomycota</taxon>
        <taxon>Pezizomycotina</taxon>
        <taxon>Sordariomycetes</taxon>
        <taxon>Hypocreomycetidae</taxon>
        <taxon>Hypocreales</taxon>
        <taxon>Nectriaceae</taxon>
        <taxon>Fusarium</taxon>
        <taxon>Fusarium fujikuroi species complex</taxon>
    </lineage>
</organism>
<proteinExistence type="predicted"/>
<gene>
    <name evidence="1" type="ORF">FAGAP_13200</name>
</gene>
<dbReference type="EMBL" id="LUFC02001686">
    <property type="protein sequence ID" value="KAF4473361.1"/>
    <property type="molecule type" value="Genomic_DNA"/>
</dbReference>
<dbReference type="OrthoDB" id="5049477at2759"/>
<evidence type="ECO:0000313" key="1">
    <source>
        <dbReference type="EMBL" id="KAF4473361.1"/>
    </source>
</evidence>